<dbReference type="RefSeq" id="WP_164510528.1">
    <property type="nucleotide sequence ID" value="NZ_JBHSSI010000036.1"/>
</dbReference>
<feature type="transmembrane region" description="Helical" evidence="1">
    <location>
        <begin position="30"/>
        <end position="46"/>
    </location>
</feature>
<keyword evidence="3" id="KW-1185">Reference proteome</keyword>
<comment type="caution">
    <text evidence="2">The sequence shown here is derived from an EMBL/GenBank/DDBJ whole genome shotgun (WGS) entry which is preliminary data.</text>
</comment>
<evidence type="ECO:0000256" key="1">
    <source>
        <dbReference type="SAM" id="Phobius"/>
    </source>
</evidence>
<reference evidence="3" key="1">
    <citation type="journal article" date="2019" name="Int. J. Syst. Evol. Microbiol.">
        <title>The Global Catalogue of Microorganisms (GCM) 10K type strain sequencing project: providing services to taxonomists for standard genome sequencing and annotation.</title>
        <authorList>
            <consortium name="The Broad Institute Genomics Platform"/>
            <consortium name="The Broad Institute Genome Sequencing Center for Infectious Disease"/>
            <person name="Wu L."/>
            <person name="Ma J."/>
        </authorList>
    </citation>
    <scope>NUCLEOTIDE SEQUENCE [LARGE SCALE GENOMIC DNA]</scope>
    <source>
        <strain evidence="3">CCM 8908</strain>
    </source>
</reference>
<evidence type="ECO:0000313" key="2">
    <source>
        <dbReference type="EMBL" id="MFC6260715.1"/>
    </source>
</evidence>
<evidence type="ECO:0000313" key="3">
    <source>
        <dbReference type="Proteomes" id="UP001596283"/>
    </source>
</evidence>
<protein>
    <recommendedName>
        <fullName evidence="4">Lipoprotein</fullName>
    </recommendedName>
</protein>
<dbReference type="PROSITE" id="PS51257">
    <property type="entry name" value="PROKAR_LIPOPROTEIN"/>
    <property type="match status" value="1"/>
</dbReference>
<feature type="transmembrane region" description="Helical" evidence="1">
    <location>
        <begin position="7"/>
        <end position="24"/>
    </location>
</feature>
<organism evidence="2 3">
    <name type="scientific">Levilactobacillus fujinensis</name>
    <dbReference type="NCBI Taxonomy" id="2486024"/>
    <lineage>
        <taxon>Bacteria</taxon>
        <taxon>Bacillati</taxon>
        <taxon>Bacillota</taxon>
        <taxon>Bacilli</taxon>
        <taxon>Lactobacillales</taxon>
        <taxon>Lactobacillaceae</taxon>
        <taxon>Levilactobacillus</taxon>
    </lineage>
</organism>
<gene>
    <name evidence="2" type="ORF">ACFP1C_07085</name>
</gene>
<dbReference type="Proteomes" id="UP001596283">
    <property type="component" value="Unassembled WGS sequence"/>
</dbReference>
<name>A0ABW1TH51_9LACO</name>
<dbReference type="EMBL" id="JBHSSI010000036">
    <property type="protein sequence ID" value="MFC6260715.1"/>
    <property type="molecule type" value="Genomic_DNA"/>
</dbReference>
<keyword evidence="1" id="KW-0472">Membrane</keyword>
<sequence length="52" mass="6106">MNHKSTAVILFILYLILLGCMLAHQDMLAMWLMSFGMLIEASINLYDQFKRR</sequence>
<evidence type="ECO:0008006" key="4">
    <source>
        <dbReference type="Google" id="ProtNLM"/>
    </source>
</evidence>
<accession>A0ABW1TH51</accession>
<keyword evidence="1" id="KW-0812">Transmembrane</keyword>
<keyword evidence="1" id="KW-1133">Transmembrane helix</keyword>
<proteinExistence type="predicted"/>